<keyword evidence="2" id="KW-1185">Reference proteome</keyword>
<name>A0AAD7CSD9_MYCRO</name>
<reference evidence="1" key="1">
    <citation type="submission" date="2023-03" db="EMBL/GenBank/DDBJ databases">
        <title>Massive genome expansion in bonnet fungi (Mycena s.s.) driven by repeated elements and novel gene families across ecological guilds.</title>
        <authorList>
            <consortium name="Lawrence Berkeley National Laboratory"/>
            <person name="Harder C.B."/>
            <person name="Miyauchi S."/>
            <person name="Viragh M."/>
            <person name="Kuo A."/>
            <person name="Thoen E."/>
            <person name="Andreopoulos B."/>
            <person name="Lu D."/>
            <person name="Skrede I."/>
            <person name="Drula E."/>
            <person name="Henrissat B."/>
            <person name="Morin E."/>
            <person name="Kohler A."/>
            <person name="Barry K."/>
            <person name="LaButti K."/>
            <person name="Morin E."/>
            <person name="Salamov A."/>
            <person name="Lipzen A."/>
            <person name="Mereny Z."/>
            <person name="Hegedus B."/>
            <person name="Baldrian P."/>
            <person name="Stursova M."/>
            <person name="Weitz H."/>
            <person name="Taylor A."/>
            <person name="Grigoriev I.V."/>
            <person name="Nagy L.G."/>
            <person name="Martin F."/>
            <person name="Kauserud H."/>
        </authorList>
    </citation>
    <scope>NUCLEOTIDE SEQUENCE</scope>
    <source>
        <strain evidence="1">CBHHK067</strain>
    </source>
</reference>
<evidence type="ECO:0000313" key="1">
    <source>
        <dbReference type="EMBL" id="KAJ7661030.1"/>
    </source>
</evidence>
<accession>A0AAD7CSD9</accession>
<gene>
    <name evidence="1" type="ORF">B0H17DRAFT_1144813</name>
</gene>
<proteinExistence type="predicted"/>
<comment type="caution">
    <text evidence="1">The sequence shown here is derived from an EMBL/GenBank/DDBJ whole genome shotgun (WGS) entry which is preliminary data.</text>
</comment>
<protein>
    <submittedName>
        <fullName evidence="1">Uncharacterized protein</fullName>
    </submittedName>
</protein>
<dbReference type="AlphaFoldDB" id="A0AAD7CSD9"/>
<dbReference type="Proteomes" id="UP001221757">
    <property type="component" value="Unassembled WGS sequence"/>
</dbReference>
<evidence type="ECO:0000313" key="2">
    <source>
        <dbReference type="Proteomes" id="UP001221757"/>
    </source>
</evidence>
<dbReference type="EMBL" id="JARKIE010000254">
    <property type="protein sequence ID" value="KAJ7661030.1"/>
    <property type="molecule type" value="Genomic_DNA"/>
</dbReference>
<organism evidence="1 2">
    <name type="scientific">Mycena rosella</name>
    <name type="common">Pink bonnet</name>
    <name type="synonym">Agaricus rosellus</name>
    <dbReference type="NCBI Taxonomy" id="1033263"/>
    <lineage>
        <taxon>Eukaryota</taxon>
        <taxon>Fungi</taxon>
        <taxon>Dikarya</taxon>
        <taxon>Basidiomycota</taxon>
        <taxon>Agaricomycotina</taxon>
        <taxon>Agaricomycetes</taxon>
        <taxon>Agaricomycetidae</taxon>
        <taxon>Agaricales</taxon>
        <taxon>Marasmiineae</taxon>
        <taxon>Mycenaceae</taxon>
        <taxon>Mycena</taxon>
    </lineage>
</organism>
<sequence>MPPKADLREDFELDPGNGRDIAIQLGDQEGLKHRLTGGWWPQADSDEWQRAGPGVRDVKLVAMTWGQRQRTTYKLKDTTAARTVNFGLHRAESTWFKCRELIRRKLRCVLVVLELFQILSVWDEVFGIPVLVRRDSETTFSILPGKVANIEVTKWANGYPERRLAKVRIKGSAVLT</sequence>